<evidence type="ECO:0000313" key="1">
    <source>
        <dbReference type="EMBL" id="KAK1869997.1"/>
    </source>
</evidence>
<proteinExistence type="predicted"/>
<reference evidence="1" key="1">
    <citation type="submission" date="2019-11" db="EMBL/GenBank/DDBJ databases">
        <title>Nori genome reveals adaptations in red seaweeds to the harsh intertidal environment.</title>
        <authorList>
            <person name="Wang D."/>
            <person name="Mao Y."/>
        </authorList>
    </citation>
    <scope>NUCLEOTIDE SEQUENCE</scope>
    <source>
        <tissue evidence="1">Gametophyte</tissue>
    </source>
</reference>
<organism evidence="1 2">
    <name type="scientific">Pyropia yezoensis</name>
    <name type="common">Susabi-nori</name>
    <name type="synonym">Porphyra yezoensis</name>
    <dbReference type="NCBI Taxonomy" id="2788"/>
    <lineage>
        <taxon>Eukaryota</taxon>
        <taxon>Rhodophyta</taxon>
        <taxon>Bangiophyceae</taxon>
        <taxon>Bangiales</taxon>
        <taxon>Bangiaceae</taxon>
        <taxon>Pyropia</taxon>
    </lineage>
</organism>
<evidence type="ECO:0000313" key="2">
    <source>
        <dbReference type="Proteomes" id="UP000798662"/>
    </source>
</evidence>
<sequence>MEVDGAAGSSSGAGAPNTSEAELDMTEADNAAAPRRTAASREARVEPMAPTTAKQASASPRYLRSNVTAVATARTAVGGREATTTAGASRAAVAAAAAAATVSATVDAASFI</sequence>
<gene>
    <name evidence="1" type="ORF">I4F81_012461</name>
</gene>
<accession>A0ACC3CJQ5</accession>
<name>A0ACC3CJQ5_PYRYE</name>
<protein>
    <submittedName>
        <fullName evidence="1">Uncharacterized protein</fullName>
    </submittedName>
</protein>
<dbReference type="EMBL" id="CM020620">
    <property type="protein sequence ID" value="KAK1869997.1"/>
    <property type="molecule type" value="Genomic_DNA"/>
</dbReference>
<keyword evidence="2" id="KW-1185">Reference proteome</keyword>
<comment type="caution">
    <text evidence="1">The sequence shown here is derived from an EMBL/GenBank/DDBJ whole genome shotgun (WGS) entry which is preliminary data.</text>
</comment>
<dbReference type="Proteomes" id="UP000798662">
    <property type="component" value="Chromosome 3"/>
</dbReference>